<evidence type="ECO:0000313" key="2">
    <source>
        <dbReference type="Proteomes" id="UP000720189"/>
    </source>
</evidence>
<organism evidence="1 2">
    <name type="scientific">Fusarium redolens</name>
    <dbReference type="NCBI Taxonomy" id="48865"/>
    <lineage>
        <taxon>Eukaryota</taxon>
        <taxon>Fungi</taxon>
        <taxon>Dikarya</taxon>
        <taxon>Ascomycota</taxon>
        <taxon>Pezizomycotina</taxon>
        <taxon>Sordariomycetes</taxon>
        <taxon>Hypocreomycetidae</taxon>
        <taxon>Hypocreales</taxon>
        <taxon>Nectriaceae</taxon>
        <taxon>Fusarium</taxon>
        <taxon>Fusarium redolens species complex</taxon>
    </lineage>
</organism>
<keyword evidence="2" id="KW-1185">Reference proteome</keyword>
<reference evidence="1" key="1">
    <citation type="journal article" date="2021" name="Nat. Commun.">
        <title>Genetic determinants of endophytism in the Arabidopsis root mycobiome.</title>
        <authorList>
            <person name="Mesny F."/>
            <person name="Miyauchi S."/>
            <person name="Thiergart T."/>
            <person name="Pickel B."/>
            <person name="Atanasova L."/>
            <person name="Karlsson M."/>
            <person name="Huettel B."/>
            <person name="Barry K.W."/>
            <person name="Haridas S."/>
            <person name="Chen C."/>
            <person name="Bauer D."/>
            <person name="Andreopoulos W."/>
            <person name="Pangilinan J."/>
            <person name="LaButti K."/>
            <person name="Riley R."/>
            <person name="Lipzen A."/>
            <person name="Clum A."/>
            <person name="Drula E."/>
            <person name="Henrissat B."/>
            <person name="Kohler A."/>
            <person name="Grigoriev I.V."/>
            <person name="Martin F.M."/>
            <person name="Hacquard S."/>
        </authorList>
    </citation>
    <scope>NUCLEOTIDE SEQUENCE</scope>
    <source>
        <strain evidence="1">MPI-CAGE-AT-0023</strain>
    </source>
</reference>
<protein>
    <submittedName>
        <fullName evidence="1">Uncharacterized protein</fullName>
    </submittedName>
</protein>
<dbReference type="RefSeq" id="XP_046055829.1">
    <property type="nucleotide sequence ID" value="XM_046196932.1"/>
</dbReference>
<gene>
    <name evidence="1" type="ORF">BKA55DRAFT_629672</name>
</gene>
<evidence type="ECO:0000313" key="1">
    <source>
        <dbReference type="EMBL" id="KAH7269061.1"/>
    </source>
</evidence>
<dbReference type="AlphaFoldDB" id="A0A9P9R7D5"/>
<dbReference type="EMBL" id="JAGMUX010000001">
    <property type="protein sequence ID" value="KAH7269061.1"/>
    <property type="molecule type" value="Genomic_DNA"/>
</dbReference>
<dbReference type="GeneID" id="70226886"/>
<accession>A0A9P9R7D5</accession>
<dbReference type="OrthoDB" id="5413269at2759"/>
<dbReference type="Proteomes" id="UP000720189">
    <property type="component" value="Unassembled WGS sequence"/>
</dbReference>
<proteinExistence type="predicted"/>
<sequence>MGNKYTIRINNNTGSPQNYNLLSEKPEISGVSKSNVWTSVYQSNESCPDGATAEFEIWKSYYGIIGTWRGGARDGGRVTITQTKPVTLGSQSPDGSQNPGTTLNMVVVNGRVPSFDRALAEPSAFVNAFEIDTGNDFTLEMATDNNFFVGVAGSPDGASSVPIATFRPEPGNQYQIQPANIFYISGGQAMQVGQLVDVAKMRNPLRIDFATSGLNININHSPNGQLVIAR</sequence>
<name>A0A9P9R7D5_FUSRE</name>
<comment type="caution">
    <text evidence="1">The sequence shown here is derived from an EMBL/GenBank/DDBJ whole genome shotgun (WGS) entry which is preliminary data.</text>
</comment>